<proteinExistence type="inferred from homology"/>
<evidence type="ECO:0000256" key="10">
    <source>
        <dbReference type="ARBA" id="ARBA00023237"/>
    </source>
</evidence>
<dbReference type="CDD" id="cd12820">
    <property type="entry name" value="LbR_YadA-like"/>
    <property type="match status" value="2"/>
</dbReference>
<evidence type="ECO:0000313" key="16">
    <source>
        <dbReference type="EMBL" id="MFK7641243.1"/>
    </source>
</evidence>
<feature type="domain" description="Trimeric autotransporter adhesin YadA-like head" evidence="14">
    <location>
        <begin position="57"/>
        <end position="81"/>
    </location>
</feature>
<keyword evidence="4" id="KW-0813">Transport</keyword>
<keyword evidence="11" id="KW-0175">Coiled coil</keyword>
<keyword evidence="6" id="KW-0812">Transmembrane</keyword>
<evidence type="ECO:0000313" key="17">
    <source>
        <dbReference type="Proteomes" id="UP001621964"/>
    </source>
</evidence>
<dbReference type="InterPro" id="IPR008640">
    <property type="entry name" value="Adhesin_Head_dom"/>
</dbReference>
<dbReference type="RefSeq" id="WP_405385369.1">
    <property type="nucleotide sequence ID" value="NZ_JBJGEB010000001.1"/>
</dbReference>
<feature type="domain" description="Trimeric autotransporter adhesin YadA-like C-terminal membrane anchor" evidence="13">
    <location>
        <begin position="363"/>
        <end position="422"/>
    </location>
</feature>
<feature type="domain" description="Trimeric autotransporter adhesin YadA-like head" evidence="14">
    <location>
        <begin position="197"/>
        <end position="222"/>
    </location>
</feature>
<dbReference type="InterPro" id="IPR011049">
    <property type="entry name" value="Serralysin-like_metalloprot_C"/>
</dbReference>
<feature type="signal peptide" evidence="12">
    <location>
        <begin position="1"/>
        <end position="32"/>
    </location>
</feature>
<evidence type="ECO:0000256" key="1">
    <source>
        <dbReference type="ARBA" id="ARBA00004241"/>
    </source>
</evidence>
<protein>
    <submittedName>
        <fullName evidence="16">YadA family autotransporter adhesin</fullName>
    </submittedName>
</protein>
<dbReference type="InterPro" id="IPR008635">
    <property type="entry name" value="Coiled_stalk_dom"/>
</dbReference>
<evidence type="ECO:0000259" key="14">
    <source>
        <dbReference type="Pfam" id="PF05658"/>
    </source>
</evidence>
<comment type="similarity">
    <text evidence="3">Belongs to the autotransporter-2 (AT-2) (TC 1.B.40) family.</text>
</comment>
<evidence type="ECO:0000256" key="9">
    <source>
        <dbReference type="ARBA" id="ARBA00023136"/>
    </source>
</evidence>
<keyword evidence="17" id="KW-1185">Reference proteome</keyword>
<feature type="domain" description="Trimeric autotransporter adhesin YadA-like head" evidence="14">
    <location>
        <begin position="170"/>
        <end position="195"/>
    </location>
</feature>
<keyword evidence="9" id="KW-0472">Membrane</keyword>
<sequence length="422" mass="41050">MNHKKQAVFKSGKNVVASLLTAGVVLAGTAYAADHYISINDGAVAADSRGNYKNDGATGRNSTAIGVDASAKNQGATAIGAATSATNNAAISIGTYSNASGVSSTAIGQGTLASANAATAIGRQANASGKGSTAIGSASKASGPAAIAFGSGTSASGTNSTALGQGAQSSGINSSAVGTKANASGLGSSAFGSGSVASGKYASAYGTGSNASGDASVAVGLQSKASGKGAVAIGRNAVASDEYSVALGANSTTSAPVGTTNATVGGVNYGGFAGTAPVATVSVGKKDSERTITNVAAGRVTSDSTDAINGSQLYSVATQVSNNTNAINQLNNRHANLDKRLDDVEDDLRAGIAGATAIGFLQRPNEAGKSIVSAAVGGFRDQQAVAVGYAHNSDNNKWSIKTGVSVNTKKDVNWGGSVGYQW</sequence>
<evidence type="ECO:0000256" key="11">
    <source>
        <dbReference type="SAM" id="Coils"/>
    </source>
</evidence>
<name>A0ABW8Q283_9NEIS</name>
<evidence type="ECO:0000256" key="7">
    <source>
        <dbReference type="ARBA" id="ARBA00022729"/>
    </source>
</evidence>
<organism evidence="16 17">
    <name type="scientific">Neisseria oralis</name>
    <dbReference type="NCBI Taxonomy" id="1107316"/>
    <lineage>
        <taxon>Bacteria</taxon>
        <taxon>Pseudomonadati</taxon>
        <taxon>Pseudomonadota</taxon>
        <taxon>Betaproteobacteria</taxon>
        <taxon>Neisseriales</taxon>
        <taxon>Neisseriaceae</taxon>
        <taxon>Neisseria</taxon>
    </lineage>
</organism>
<evidence type="ECO:0000256" key="3">
    <source>
        <dbReference type="ARBA" id="ARBA00005848"/>
    </source>
</evidence>
<dbReference type="InterPro" id="IPR005594">
    <property type="entry name" value="YadA_C"/>
</dbReference>
<evidence type="ECO:0000256" key="8">
    <source>
        <dbReference type="ARBA" id="ARBA00022927"/>
    </source>
</evidence>
<dbReference type="Pfam" id="PF03895">
    <property type="entry name" value="YadA_anchor"/>
    <property type="match status" value="1"/>
</dbReference>
<feature type="domain" description="Trimeric autotransporter adhesin YadA-like head" evidence="14">
    <location>
        <begin position="85"/>
        <end position="110"/>
    </location>
</feature>
<dbReference type="Pfam" id="PF05662">
    <property type="entry name" value="YadA_stalk"/>
    <property type="match status" value="1"/>
</dbReference>
<evidence type="ECO:0000256" key="4">
    <source>
        <dbReference type="ARBA" id="ARBA00022448"/>
    </source>
</evidence>
<keyword evidence="5" id="KW-1134">Transmembrane beta strand</keyword>
<feature type="domain" description="Trimeric autotransporter adhesin YadA-like head" evidence="14">
    <location>
        <begin position="225"/>
        <end position="251"/>
    </location>
</feature>
<dbReference type="SUPFAM" id="SSF54523">
    <property type="entry name" value="Pili subunits"/>
    <property type="match status" value="1"/>
</dbReference>
<evidence type="ECO:0000259" key="15">
    <source>
        <dbReference type="Pfam" id="PF05662"/>
    </source>
</evidence>
<dbReference type="Gene3D" id="1.20.5.170">
    <property type="match status" value="1"/>
</dbReference>
<feature type="domain" description="Trimeric autotransporter adhesin YadA-like stalk" evidence="15">
    <location>
        <begin position="292"/>
        <end position="332"/>
    </location>
</feature>
<dbReference type="Gene3D" id="3.30.1300.30">
    <property type="entry name" value="GSPII I/J protein-like"/>
    <property type="match status" value="1"/>
</dbReference>
<comment type="caution">
    <text evidence="16">The sequence shown here is derived from an EMBL/GenBank/DDBJ whole genome shotgun (WGS) entry which is preliminary data.</text>
</comment>
<keyword evidence="10" id="KW-0998">Cell outer membrane</keyword>
<feature type="chain" id="PRO_5047267812" evidence="12">
    <location>
        <begin position="33"/>
        <end position="422"/>
    </location>
</feature>
<evidence type="ECO:0000256" key="2">
    <source>
        <dbReference type="ARBA" id="ARBA00004442"/>
    </source>
</evidence>
<feature type="domain" description="Trimeric autotransporter adhesin YadA-like head" evidence="14">
    <location>
        <begin position="113"/>
        <end position="138"/>
    </location>
</feature>
<reference evidence="16 17" key="1">
    <citation type="submission" date="2024-11" db="EMBL/GenBank/DDBJ databases">
        <authorList>
            <person name="Mikucki A.G."/>
            <person name="Kahler C.M."/>
        </authorList>
    </citation>
    <scope>NUCLEOTIDE SEQUENCE [LARGE SCALE GENOMIC DNA]</scope>
    <source>
        <strain evidence="16 17">EXNM717</strain>
    </source>
</reference>
<accession>A0ABW8Q283</accession>
<keyword evidence="8" id="KW-0653">Protein transport</keyword>
<evidence type="ECO:0000256" key="5">
    <source>
        <dbReference type="ARBA" id="ARBA00022452"/>
    </source>
</evidence>
<evidence type="ECO:0000256" key="12">
    <source>
        <dbReference type="SAM" id="SignalP"/>
    </source>
</evidence>
<dbReference type="EMBL" id="JBJGEB010000001">
    <property type="protein sequence ID" value="MFK7641243.1"/>
    <property type="molecule type" value="Genomic_DNA"/>
</dbReference>
<dbReference type="SUPFAM" id="SSF101967">
    <property type="entry name" value="Adhesin YadA, collagen-binding domain"/>
    <property type="match status" value="2"/>
</dbReference>
<dbReference type="Pfam" id="PF05658">
    <property type="entry name" value="YadA_head"/>
    <property type="match status" value="7"/>
</dbReference>
<dbReference type="InterPro" id="IPR045584">
    <property type="entry name" value="Pilin-like"/>
</dbReference>
<gene>
    <name evidence="16" type="ORF">ACI43T_01835</name>
</gene>
<dbReference type="Proteomes" id="UP001621964">
    <property type="component" value="Unassembled WGS sequence"/>
</dbReference>
<evidence type="ECO:0000259" key="13">
    <source>
        <dbReference type="Pfam" id="PF03895"/>
    </source>
</evidence>
<keyword evidence="7 12" id="KW-0732">Signal</keyword>
<comment type="subcellular location">
    <subcellularLocation>
        <location evidence="2">Cell outer membrane</location>
    </subcellularLocation>
    <subcellularLocation>
        <location evidence="1">Cell surface</location>
    </subcellularLocation>
</comment>
<feature type="coiled-coil region" evidence="11">
    <location>
        <begin position="320"/>
        <end position="347"/>
    </location>
</feature>
<feature type="domain" description="Trimeric autotransporter adhesin YadA-like head" evidence="14">
    <location>
        <begin position="141"/>
        <end position="167"/>
    </location>
</feature>
<dbReference type="Gene3D" id="2.150.10.10">
    <property type="entry name" value="Serralysin-like metalloprotease, C-terminal"/>
    <property type="match status" value="2"/>
</dbReference>
<evidence type="ECO:0000256" key="6">
    <source>
        <dbReference type="ARBA" id="ARBA00022692"/>
    </source>
</evidence>